<keyword evidence="3" id="KW-1185">Reference proteome</keyword>
<dbReference type="GO" id="GO:0016491">
    <property type="term" value="F:oxidoreductase activity"/>
    <property type="evidence" value="ECO:0007669"/>
    <property type="project" value="InterPro"/>
</dbReference>
<comment type="similarity">
    <text evidence="1">Belongs to the asaB hydroxylase/desaturase family.</text>
</comment>
<evidence type="ECO:0000313" key="3">
    <source>
        <dbReference type="Proteomes" id="UP000191408"/>
    </source>
</evidence>
<dbReference type="NCBIfam" id="NF041278">
    <property type="entry name" value="CmcJ_NvfI_EfuI"/>
    <property type="match status" value="1"/>
</dbReference>
<organism evidence="2 3">
    <name type="scientific">Penicillium polonicum</name>
    <dbReference type="NCBI Taxonomy" id="60169"/>
    <lineage>
        <taxon>Eukaryota</taxon>
        <taxon>Fungi</taxon>
        <taxon>Dikarya</taxon>
        <taxon>Ascomycota</taxon>
        <taxon>Pezizomycotina</taxon>
        <taxon>Eurotiomycetes</taxon>
        <taxon>Eurotiomycetidae</taxon>
        <taxon>Eurotiales</taxon>
        <taxon>Aspergillaceae</taxon>
        <taxon>Penicillium</taxon>
    </lineage>
</organism>
<dbReference type="Proteomes" id="UP000191408">
    <property type="component" value="Unassembled WGS sequence"/>
</dbReference>
<sequence>MGEGSTSLQLLNYIQRDRLFQEEKPYIATFDTSKFGWPETNFQFIAQNIHCHHVEDFRDKLNLDINGFQFFEKTTQLLPSDFEDEEIIISRYYPEVIDFVKKARPNATHIDIVSHSRRDSSIREGMVVPGSLYRPVSDVHADFTPGGSSTFLKTYLHNNPEYRGLPYEIINAWRVTEGPTQNWPLALCDYQSISVPEDLEQADIIHPSSVGEQMLLYWNPKHQWYFLREQRVEDLILLRQTDSRGTQIPFAAHASFENLNHREQPRKSIEVRIVCFYE</sequence>
<evidence type="ECO:0000256" key="1">
    <source>
        <dbReference type="ARBA" id="ARBA00023604"/>
    </source>
</evidence>
<dbReference type="PANTHER" id="PTHR34598:SF3">
    <property type="entry name" value="OXIDOREDUCTASE AN1597"/>
    <property type="match status" value="1"/>
</dbReference>
<evidence type="ECO:0008006" key="4">
    <source>
        <dbReference type="Google" id="ProtNLM"/>
    </source>
</evidence>
<evidence type="ECO:0000313" key="2">
    <source>
        <dbReference type="EMBL" id="OQD62511.1"/>
    </source>
</evidence>
<comment type="caution">
    <text evidence="2">The sequence shown here is derived from an EMBL/GenBank/DDBJ whole genome shotgun (WGS) entry which is preliminary data.</text>
</comment>
<dbReference type="OrthoDB" id="412788at2759"/>
<accession>A0A1V6NCW7</accession>
<dbReference type="PANTHER" id="PTHR34598">
    <property type="entry name" value="BLL6449 PROTEIN"/>
    <property type="match status" value="1"/>
</dbReference>
<proteinExistence type="inferred from homology"/>
<dbReference type="STRING" id="60169.A0A1V6NCW7"/>
<dbReference type="EMBL" id="MDYM01000012">
    <property type="protein sequence ID" value="OQD62511.1"/>
    <property type="molecule type" value="Genomic_DNA"/>
</dbReference>
<name>A0A1V6NCW7_PENPO</name>
<gene>
    <name evidence="2" type="ORF">PENPOL_c012G08216</name>
</gene>
<protein>
    <recommendedName>
        <fullName evidence="4">Methyltransferase</fullName>
    </recommendedName>
</protein>
<dbReference type="AlphaFoldDB" id="A0A1V6NCW7"/>
<dbReference type="InterPro" id="IPR044053">
    <property type="entry name" value="AsaB-like"/>
</dbReference>
<reference evidence="3" key="1">
    <citation type="journal article" date="2017" name="Nat. Microbiol.">
        <title>Global analysis of biosynthetic gene clusters reveals vast potential of secondary metabolite production in Penicillium species.</title>
        <authorList>
            <person name="Nielsen J.C."/>
            <person name="Grijseels S."/>
            <person name="Prigent S."/>
            <person name="Ji B."/>
            <person name="Dainat J."/>
            <person name="Nielsen K.F."/>
            <person name="Frisvad J.C."/>
            <person name="Workman M."/>
            <person name="Nielsen J."/>
        </authorList>
    </citation>
    <scope>NUCLEOTIDE SEQUENCE [LARGE SCALE GENOMIC DNA]</scope>
    <source>
        <strain evidence="3">IBT 4502</strain>
    </source>
</reference>